<dbReference type="PANTHER" id="PTHR10534:SF2">
    <property type="entry name" value="PYRIDOXAL KINASE"/>
    <property type="match status" value="1"/>
</dbReference>
<comment type="catalytic activity">
    <reaction evidence="12">
        <text>pyridoxamine + ATP = pyridoxamine 5'-phosphate + ADP + H(+)</text>
        <dbReference type="Rhea" id="RHEA:25104"/>
        <dbReference type="ChEBI" id="CHEBI:15378"/>
        <dbReference type="ChEBI" id="CHEBI:30616"/>
        <dbReference type="ChEBI" id="CHEBI:57761"/>
        <dbReference type="ChEBI" id="CHEBI:58451"/>
        <dbReference type="ChEBI" id="CHEBI:456216"/>
        <dbReference type="EC" id="2.7.1.35"/>
    </reaction>
    <physiologicalReaction direction="left-to-right" evidence="12">
        <dbReference type="Rhea" id="RHEA:25105"/>
    </physiologicalReaction>
</comment>
<dbReference type="InterPro" id="IPR029056">
    <property type="entry name" value="Ribokinase-like"/>
</dbReference>
<dbReference type="PANTHER" id="PTHR10534">
    <property type="entry name" value="PYRIDOXAL KINASE"/>
    <property type="match status" value="1"/>
</dbReference>
<evidence type="ECO:0000256" key="2">
    <source>
        <dbReference type="ARBA" id="ARBA00004835"/>
    </source>
</evidence>
<evidence type="ECO:0000256" key="3">
    <source>
        <dbReference type="ARBA" id="ARBA00005210"/>
    </source>
</evidence>
<reference evidence="17" key="1">
    <citation type="submission" date="2022-11" db="UniProtKB">
        <authorList>
            <consortium name="WormBaseParasite"/>
        </authorList>
    </citation>
    <scope>IDENTIFICATION</scope>
</reference>
<dbReference type="GO" id="GO:0005524">
    <property type="term" value="F:ATP binding"/>
    <property type="evidence" value="ECO:0007669"/>
    <property type="project" value="UniProtKB-KW"/>
</dbReference>
<dbReference type="SUPFAM" id="SSF53613">
    <property type="entry name" value="Ribokinase-like"/>
    <property type="match status" value="1"/>
</dbReference>
<dbReference type="AlphaFoldDB" id="A0A914EBL1"/>
<evidence type="ECO:0000259" key="15">
    <source>
        <dbReference type="Pfam" id="PF08543"/>
    </source>
</evidence>
<sequence>MDSLLLPYIAIEMTKVPLVEERLNEERDEFRVLSIQSHVVHGYAGNKCAIFPLQIHGFEVDFVNSVQFSNHTGYGQIRGNRLTDKDLDELFEGLKLNNITRYSHVLSGYCGDPSFLRSISNVVAELKKTNPDLIYVCDPVLGDNGEYYTPKELLPVYQESILPLADILTPNAFELGELTGRQVKNEADCLAAIKVLHETKGIRIVIVTSGIFTENKDLMYCYASEMKSPNQFVQYRFEIPLIRGVFVGTGDVFTSLLIVWHSLLGGDLRQAICNLLGSMQCLLKRTSDYAYGISSNPNAGQRELRLLQSRYDLLVPTGDIRWVEIGL</sequence>
<evidence type="ECO:0000256" key="7">
    <source>
        <dbReference type="ARBA" id="ARBA00022679"/>
    </source>
</evidence>
<evidence type="ECO:0000256" key="9">
    <source>
        <dbReference type="ARBA" id="ARBA00022777"/>
    </source>
</evidence>
<comment type="pathway">
    <text evidence="3">Cofactor metabolism; pyridoxal 5'-phosphate salvage; pyridoxal 5'-phosphate from pyridoxal: step 1/1.</text>
</comment>
<comment type="similarity">
    <text evidence="4">Belongs to the pyridoxine kinase family.</text>
</comment>
<dbReference type="GO" id="GO:0009443">
    <property type="term" value="P:pyridoxal 5'-phosphate salvage"/>
    <property type="evidence" value="ECO:0007669"/>
    <property type="project" value="InterPro"/>
</dbReference>
<evidence type="ECO:0000256" key="1">
    <source>
        <dbReference type="ARBA" id="ARBA00004750"/>
    </source>
</evidence>
<evidence type="ECO:0000256" key="12">
    <source>
        <dbReference type="ARBA" id="ARBA00047310"/>
    </source>
</evidence>
<dbReference type="WBParaSite" id="ACRNAN_scaffold6670.g29794.t1">
    <property type="protein sequence ID" value="ACRNAN_scaffold6670.g29794.t1"/>
    <property type="gene ID" value="ACRNAN_scaffold6670.g29794"/>
</dbReference>
<name>A0A914EBL1_9BILA</name>
<organism evidence="16 17">
    <name type="scientific">Acrobeloides nanus</name>
    <dbReference type="NCBI Taxonomy" id="290746"/>
    <lineage>
        <taxon>Eukaryota</taxon>
        <taxon>Metazoa</taxon>
        <taxon>Ecdysozoa</taxon>
        <taxon>Nematoda</taxon>
        <taxon>Chromadorea</taxon>
        <taxon>Rhabditida</taxon>
        <taxon>Tylenchina</taxon>
        <taxon>Cephalobomorpha</taxon>
        <taxon>Cephaloboidea</taxon>
        <taxon>Cephalobidae</taxon>
        <taxon>Acrobeloides</taxon>
    </lineage>
</organism>
<dbReference type="NCBIfam" id="TIGR00687">
    <property type="entry name" value="pyridox_kin"/>
    <property type="match status" value="1"/>
</dbReference>
<evidence type="ECO:0000313" key="17">
    <source>
        <dbReference type="WBParaSite" id="ACRNAN_scaffold6670.g29794.t1"/>
    </source>
</evidence>
<evidence type="ECO:0000256" key="8">
    <source>
        <dbReference type="ARBA" id="ARBA00022741"/>
    </source>
</evidence>
<evidence type="ECO:0000313" key="16">
    <source>
        <dbReference type="Proteomes" id="UP000887540"/>
    </source>
</evidence>
<dbReference type="GO" id="GO:0005829">
    <property type="term" value="C:cytosol"/>
    <property type="evidence" value="ECO:0007669"/>
    <property type="project" value="TreeGrafter"/>
</dbReference>
<evidence type="ECO:0000256" key="6">
    <source>
        <dbReference type="ARBA" id="ARBA00018134"/>
    </source>
</evidence>
<dbReference type="InterPro" id="IPR013749">
    <property type="entry name" value="PM/HMP-P_kinase-1"/>
</dbReference>
<dbReference type="CDD" id="cd01173">
    <property type="entry name" value="pyridoxal_pyridoxamine_kinase"/>
    <property type="match status" value="1"/>
</dbReference>
<keyword evidence="9" id="KW-0418">Kinase</keyword>
<comment type="catalytic activity">
    <reaction evidence="14">
        <text>pyridoxine + ATP = pyridoxine 5'-phosphate + ADP + H(+)</text>
        <dbReference type="Rhea" id="RHEA:25108"/>
        <dbReference type="ChEBI" id="CHEBI:15378"/>
        <dbReference type="ChEBI" id="CHEBI:16709"/>
        <dbReference type="ChEBI" id="CHEBI:30616"/>
        <dbReference type="ChEBI" id="CHEBI:58589"/>
        <dbReference type="ChEBI" id="CHEBI:456216"/>
        <dbReference type="EC" id="2.7.1.35"/>
    </reaction>
    <physiologicalReaction direction="left-to-right" evidence="14">
        <dbReference type="Rhea" id="RHEA:25109"/>
    </physiologicalReaction>
</comment>
<dbReference type="GO" id="GO:0008478">
    <property type="term" value="F:pyridoxal kinase activity"/>
    <property type="evidence" value="ECO:0007669"/>
    <property type="project" value="UniProtKB-EC"/>
</dbReference>
<keyword evidence="16" id="KW-1185">Reference proteome</keyword>
<comment type="pathway">
    <text evidence="2">Cofactor metabolism; pyridoxal 5'-phosphate salvage; pyridoxine 5'-phosphate from pyridoxine: step 1/1.</text>
</comment>
<keyword evidence="10" id="KW-0067">ATP-binding</keyword>
<keyword evidence="7" id="KW-0808">Transferase</keyword>
<evidence type="ECO:0000256" key="10">
    <source>
        <dbReference type="ARBA" id="ARBA00022840"/>
    </source>
</evidence>
<evidence type="ECO:0000256" key="4">
    <source>
        <dbReference type="ARBA" id="ARBA00008805"/>
    </source>
</evidence>
<proteinExistence type="inferred from homology"/>
<dbReference type="Pfam" id="PF08543">
    <property type="entry name" value="Phos_pyr_kin"/>
    <property type="match status" value="1"/>
</dbReference>
<dbReference type="Proteomes" id="UP000887540">
    <property type="component" value="Unplaced"/>
</dbReference>
<evidence type="ECO:0000256" key="5">
    <source>
        <dbReference type="ARBA" id="ARBA00012104"/>
    </source>
</evidence>
<protein>
    <recommendedName>
        <fullName evidence="6">Pyridoxal kinase</fullName>
        <ecNumber evidence="5">2.7.1.35</ecNumber>
    </recommendedName>
    <alternativeName>
        <fullName evidence="11">Pyridoxine kinase</fullName>
    </alternativeName>
</protein>
<accession>A0A914EBL1</accession>
<dbReference type="InterPro" id="IPR004625">
    <property type="entry name" value="PyrdxlKinase"/>
</dbReference>
<evidence type="ECO:0000256" key="13">
    <source>
        <dbReference type="ARBA" id="ARBA00047377"/>
    </source>
</evidence>
<keyword evidence="8" id="KW-0547">Nucleotide-binding</keyword>
<dbReference type="EC" id="2.7.1.35" evidence="5"/>
<evidence type="ECO:0000256" key="14">
    <source>
        <dbReference type="ARBA" id="ARBA00048524"/>
    </source>
</evidence>
<evidence type="ECO:0000256" key="11">
    <source>
        <dbReference type="ARBA" id="ARBA00032808"/>
    </source>
</evidence>
<comment type="catalytic activity">
    <reaction evidence="13">
        <text>pyridoxal + ATP = pyridoxal 5'-phosphate + ADP + H(+)</text>
        <dbReference type="Rhea" id="RHEA:10224"/>
        <dbReference type="ChEBI" id="CHEBI:15378"/>
        <dbReference type="ChEBI" id="CHEBI:17310"/>
        <dbReference type="ChEBI" id="CHEBI:30616"/>
        <dbReference type="ChEBI" id="CHEBI:456216"/>
        <dbReference type="ChEBI" id="CHEBI:597326"/>
        <dbReference type="EC" id="2.7.1.35"/>
    </reaction>
    <physiologicalReaction direction="left-to-right" evidence="13">
        <dbReference type="Rhea" id="RHEA:10225"/>
    </physiologicalReaction>
</comment>
<comment type="pathway">
    <text evidence="1">Cofactor metabolism; pyridoxal 5'-phosphate salvage; pyridoxamine 5'-phosphate from pyridoxamine: step 1/1.</text>
</comment>
<feature type="domain" description="Pyridoxamine kinase/Phosphomethylpyrimidine kinase" evidence="15">
    <location>
        <begin position="119"/>
        <end position="256"/>
    </location>
</feature>
<dbReference type="Gene3D" id="3.40.1190.20">
    <property type="match status" value="1"/>
</dbReference>